<evidence type="ECO:0000313" key="3">
    <source>
        <dbReference type="Proteomes" id="UP001430755"/>
    </source>
</evidence>
<organism evidence="2 3">
    <name type="scientific">Adlercreutzia faecimuris</name>
    <dbReference type="NCBI Taxonomy" id="2897341"/>
    <lineage>
        <taxon>Bacteria</taxon>
        <taxon>Bacillati</taxon>
        <taxon>Actinomycetota</taxon>
        <taxon>Coriobacteriia</taxon>
        <taxon>Eggerthellales</taxon>
        <taxon>Eggerthellaceae</taxon>
        <taxon>Adlercreutzia</taxon>
    </lineage>
</organism>
<dbReference type="Proteomes" id="UP001430755">
    <property type="component" value="Unassembled WGS sequence"/>
</dbReference>
<keyword evidence="3" id="KW-1185">Reference proteome</keyword>
<gene>
    <name evidence="2" type="ORF">LPT13_02170</name>
</gene>
<dbReference type="SUPFAM" id="SSF89155">
    <property type="entry name" value="TorD-like"/>
    <property type="match status" value="1"/>
</dbReference>
<protein>
    <submittedName>
        <fullName evidence="2">Molecular chaperone TorD family protein</fullName>
    </submittedName>
</protein>
<reference evidence="2" key="1">
    <citation type="submission" date="2021-11" db="EMBL/GenBank/DDBJ databases">
        <title>A Novel Adlercreutzia Species, isolated from a Allomyrina dichotoma larva feces.</title>
        <authorList>
            <person name="Suh M.K."/>
        </authorList>
    </citation>
    <scope>NUCLEOTIDE SEQUENCE</scope>
    <source>
        <strain evidence="2">JBNU-10</strain>
    </source>
</reference>
<dbReference type="Gene3D" id="1.10.3480.10">
    <property type="entry name" value="TorD-like"/>
    <property type="match status" value="1"/>
</dbReference>
<sequence length="200" mass="21585">MNRDEMTFQALVYQQAAALMRYPEGLRAPAGAVAGLRPLYADGSPEADGLDAMARALEGADLLDVQRDYTALFIGAWKMLAPPYASYHLDGARQLGGPSTVAVEDAYRARGLVLSQERRKPGDHLSVMLEFLFVLLRDGAGGADGADAQAAAFFRRFVAPWVPAWGRSVADQAKTGFYAAWGALAPLILIDDSLLDEPRL</sequence>
<dbReference type="InterPro" id="IPR020945">
    <property type="entry name" value="DMSO/NO3_reduct_chaperone"/>
</dbReference>
<dbReference type="PANTHER" id="PTHR34227">
    <property type="entry name" value="CHAPERONE PROTEIN YCDY"/>
    <property type="match status" value="1"/>
</dbReference>
<proteinExistence type="predicted"/>
<dbReference type="EMBL" id="JAJMLW010000001">
    <property type="protein sequence ID" value="MCI2241157.1"/>
    <property type="molecule type" value="Genomic_DNA"/>
</dbReference>
<dbReference type="RefSeq" id="WP_242163029.1">
    <property type="nucleotide sequence ID" value="NZ_JAJMLW010000001.1"/>
</dbReference>
<keyword evidence="1" id="KW-0143">Chaperone</keyword>
<comment type="caution">
    <text evidence="2">The sequence shown here is derived from an EMBL/GenBank/DDBJ whole genome shotgun (WGS) entry which is preliminary data.</text>
</comment>
<dbReference type="InterPro" id="IPR036411">
    <property type="entry name" value="TorD-like_sf"/>
</dbReference>
<dbReference type="PANTHER" id="PTHR34227:SF1">
    <property type="entry name" value="DIMETHYL SULFOXIDE REDUCTASE CHAPERONE-RELATED"/>
    <property type="match status" value="1"/>
</dbReference>
<accession>A0ABS9WFA5</accession>
<evidence type="ECO:0000313" key="2">
    <source>
        <dbReference type="EMBL" id="MCI2241157.1"/>
    </source>
</evidence>
<dbReference type="Pfam" id="PF02613">
    <property type="entry name" value="Nitrate_red_del"/>
    <property type="match status" value="1"/>
</dbReference>
<dbReference type="InterPro" id="IPR050289">
    <property type="entry name" value="TorD/DmsD_chaperones"/>
</dbReference>
<name>A0ABS9WFA5_9ACTN</name>
<evidence type="ECO:0000256" key="1">
    <source>
        <dbReference type="ARBA" id="ARBA00023186"/>
    </source>
</evidence>